<accession>A0AAQ3S5U2</accession>
<sequence>MDLSLEDVITSLSSEIPRPLHCYSMTTMGMDQPFSNNISLSGENDINVLMPRALYRFIIRVFYENTLVPELGRSSTLIPSQTFSQEGPNFLQTLLWPLSSSLTPFGTDIIETIVNVTVDEILEIFQIDDNVASSSESQPPEVPLWIVINIFDNGMHVATQHLLRTVSASEEVIDTLKKSTVL</sequence>
<organism evidence="1 2">
    <name type="scientific">Vigna mungo</name>
    <name type="common">Black gram</name>
    <name type="synonym">Phaseolus mungo</name>
    <dbReference type="NCBI Taxonomy" id="3915"/>
    <lineage>
        <taxon>Eukaryota</taxon>
        <taxon>Viridiplantae</taxon>
        <taxon>Streptophyta</taxon>
        <taxon>Embryophyta</taxon>
        <taxon>Tracheophyta</taxon>
        <taxon>Spermatophyta</taxon>
        <taxon>Magnoliopsida</taxon>
        <taxon>eudicotyledons</taxon>
        <taxon>Gunneridae</taxon>
        <taxon>Pentapetalae</taxon>
        <taxon>rosids</taxon>
        <taxon>fabids</taxon>
        <taxon>Fabales</taxon>
        <taxon>Fabaceae</taxon>
        <taxon>Papilionoideae</taxon>
        <taxon>50 kb inversion clade</taxon>
        <taxon>NPAAA clade</taxon>
        <taxon>indigoferoid/millettioid clade</taxon>
        <taxon>Phaseoleae</taxon>
        <taxon>Vigna</taxon>
    </lineage>
</organism>
<dbReference type="EMBL" id="CP144698">
    <property type="protein sequence ID" value="WVZ16816.1"/>
    <property type="molecule type" value="Genomic_DNA"/>
</dbReference>
<keyword evidence="2" id="KW-1185">Reference proteome</keyword>
<reference evidence="1 2" key="1">
    <citation type="journal article" date="2023" name="Life. Sci Alliance">
        <title>Evolutionary insights into 3D genome organization and epigenetic landscape of Vigna mungo.</title>
        <authorList>
            <person name="Junaid A."/>
            <person name="Singh B."/>
            <person name="Bhatia S."/>
        </authorList>
    </citation>
    <scope>NUCLEOTIDE SEQUENCE [LARGE SCALE GENOMIC DNA]</scope>
    <source>
        <strain evidence="1">Urdbean</strain>
    </source>
</reference>
<gene>
    <name evidence="1" type="ORF">V8G54_009798</name>
</gene>
<dbReference type="AlphaFoldDB" id="A0AAQ3S5U2"/>
<proteinExistence type="predicted"/>
<evidence type="ECO:0000313" key="1">
    <source>
        <dbReference type="EMBL" id="WVZ16816.1"/>
    </source>
</evidence>
<dbReference type="Proteomes" id="UP001374535">
    <property type="component" value="Chromosome 3"/>
</dbReference>
<protein>
    <submittedName>
        <fullName evidence="1">Uncharacterized protein</fullName>
    </submittedName>
</protein>
<evidence type="ECO:0000313" key="2">
    <source>
        <dbReference type="Proteomes" id="UP001374535"/>
    </source>
</evidence>
<name>A0AAQ3S5U2_VIGMU</name>